<evidence type="ECO:0000313" key="1">
    <source>
        <dbReference type="EMBL" id="EJK65593.1"/>
    </source>
</evidence>
<accession>K0SHF2</accession>
<reference evidence="1 2" key="1">
    <citation type="journal article" date="2012" name="Genome Biol.">
        <title>Genome and low-iron response of an oceanic diatom adapted to chronic iron limitation.</title>
        <authorList>
            <person name="Lommer M."/>
            <person name="Specht M."/>
            <person name="Roy A.S."/>
            <person name="Kraemer L."/>
            <person name="Andreson R."/>
            <person name="Gutowska M.A."/>
            <person name="Wolf J."/>
            <person name="Bergner S.V."/>
            <person name="Schilhabel M.B."/>
            <person name="Klostermeier U.C."/>
            <person name="Beiko R.G."/>
            <person name="Rosenstiel P."/>
            <person name="Hippler M."/>
            <person name="Laroche J."/>
        </authorList>
    </citation>
    <scope>NUCLEOTIDE SEQUENCE [LARGE SCALE GENOMIC DNA]</scope>
    <source>
        <strain evidence="1 2">CCMP1005</strain>
    </source>
</reference>
<dbReference type="Proteomes" id="UP000266841">
    <property type="component" value="Unassembled WGS sequence"/>
</dbReference>
<proteinExistence type="predicted"/>
<dbReference type="AlphaFoldDB" id="K0SHF2"/>
<name>K0SHF2_THAOC</name>
<sequence length="361" mass="40375">MHTAQSSITPGFHGMGLGLLQMHAWHTILLPIYCNDYCLLVVLYFGMQWTLDLLHLTDGSHFEQFVILPLVGDDLPGISAFDYCSPFSSAASCYFSAQRGRELLLTLSSTSIWLPAFCFGDLGHALEILDVITDGPYHDSLCFTDGPYHDSLCFRVDGSHAFTMLDSGTSWRYGLIQTNQLELLLTMQAIVTGDCMILCDNFAMKPFMDLMMTRLIRFCENDIEYGMTWTTFLALWFPFAQPTQLAYKALNDIVRSETERSGGATVHCREQQQYWVPTTCLLHRGAAKRRRISTVEPALTILANIDVLGHLATFLEAGELCQVRATCKTLGSSDESAFDSLSMTEEAARRMIESASDEEKA</sequence>
<comment type="caution">
    <text evidence="1">The sequence shown here is derived from an EMBL/GenBank/DDBJ whole genome shotgun (WGS) entry which is preliminary data.</text>
</comment>
<organism evidence="1 2">
    <name type="scientific">Thalassiosira oceanica</name>
    <name type="common">Marine diatom</name>
    <dbReference type="NCBI Taxonomy" id="159749"/>
    <lineage>
        <taxon>Eukaryota</taxon>
        <taxon>Sar</taxon>
        <taxon>Stramenopiles</taxon>
        <taxon>Ochrophyta</taxon>
        <taxon>Bacillariophyta</taxon>
        <taxon>Coscinodiscophyceae</taxon>
        <taxon>Thalassiosirophycidae</taxon>
        <taxon>Thalassiosirales</taxon>
        <taxon>Thalassiosiraceae</taxon>
        <taxon>Thalassiosira</taxon>
    </lineage>
</organism>
<keyword evidence="2" id="KW-1185">Reference proteome</keyword>
<dbReference type="EMBL" id="AGNL01015652">
    <property type="protein sequence ID" value="EJK65593.1"/>
    <property type="molecule type" value="Genomic_DNA"/>
</dbReference>
<gene>
    <name evidence="1" type="ORF">THAOC_13530</name>
</gene>
<protein>
    <submittedName>
        <fullName evidence="1">Uncharacterized protein</fullName>
    </submittedName>
</protein>
<evidence type="ECO:0000313" key="2">
    <source>
        <dbReference type="Proteomes" id="UP000266841"/>
    </source>
</evidence>